<accession>A0A1V6TSZ0</accession>
<sequence>MTTRMRRPVTQLARLAVPPNTASRPALNAPWRRFASGKSKPNTPSHWFRNSLGFALAGTTAYLGYTYMNGDWEAWIERQKEVKKEVIDVNDLRADFIQEKRSLKSPGVYTWGSNEYKVVAPGSKDSDVKTPRRFKYFNDQVLRDFKIDEKSGAAITENGDLVQWGKGYSETEYKPTKTLTGKNLTSLALSESRIIALSSDGSIYSLPISQKDQRTGPKSRESSWVPFWGSKSDLSYRVLKPSLKLGEKVNSIRGGLEHVVLLTSSGRVFTAAASTEHYPSLGQLGIPGLSFTTRPSGPVDTCHEVTGLKGTKITQIASGDYHSLALSKDGRLFAWGDNSFGQLGVEFLPEEPFNDAPFVLSMKGLYRLSTYSPKVTSIAAGGANTFFTVDSKRILGPDEDKTMVRDLGNITADTWACGRGVWGTLGAGKWIHLQDSPIKVKALSGLGEYDEKAKQMLPIRLRAMSVGTTHAAALLDNKTNLSAKNKDALDKSNDWGYEAFWWGGNENFQLGTGRRANLAKPSYIKAPSESPKNPQPEARLQIMPRHKGKVGKRNVNMEQRVECGRHVSAIYSAI</sequence>
<dbReference type="Gene3D" id="2.130.10.30">
    <property type="entry name" value="Regulator of chromosome condensation 1/beta-lactamase-inhibitor protein II"/>
    <property type="match status" value="1"/>
</dbReference>
<keyword evidence="3" id="KW-1185">Reference proteome</keyword>
<dbReference type="FunFam" id="2.130.10.30:FF:000027">
    <property type="entry name" value="Protein FMP25, mitochondrial"/>
    <property type="match status" value="1"/>
</dbReference>
<feature type="repeat" description="RCC1" evidence="1">
    <location>
        <begin position="266"/>
        <end position="329"/>
    </location>
</feature>
<dbReference type="AlphaFoldDB" id="A0A1V6TSZ0"/>
<protein>
    <recommendedName>
        <fullName evidence="4">Mitochondrial protein Fmp25</fullName>
    </recommendedName>
</protein>
<evidence type="ECO:0008006" key="4">
    <source>
        <dbReference type="Google" id="ProtNLM"/>
    </source>
</evidence>
<dbReference type="PANTHER" id="PTHR47563:SF1">
    <property type="entry name" value="PROTEIN FMP25, MITOCHONDRIAL"/>
    <property type="match status" value="1"/>
</dbReference>
<dbReference type="GO" id="GO:0005743">
    <property type="term" value="C:mitochondrial inner membrane"/>
    <property type="evidence" value="ECO:0007669"/>
    <property type="project" value="TreeGrafter"/>
</dbReference>
<dbReference type="Proteomes" id="UP000191285">
    <property type="component" value="Unassembled WGS sequence"/>
</dbReference>
<dbReference type="STRING" id="303698.A0A1V6TSZ0"/>
<comment type="caution">
    <text evidence="2">The sequence shown here is derived from an EMBL/GenBank/DDBJ whole genome shotgun (WGS) entry which is preliminary data.</text>
</comment>
<dbReference type="PROSITE" id="PS00626">
    <property type="entry name" value="RCC1_2"/>
    <property type="match status" value="1"/>
</dbReference>
<feature type="repeat" description="RCC1" evidence="1">
    <location>
        <begin position="330"/>
        <end position="391"/>
    </location>
</feature>
<dbReference type="PROSITE" id="PS50012">
    <property type="entry name" value="RCC1_3"/>
    <property type="match status" value="2"/>
</dbReference>
<dbReference type="PANTHER" id="PTHR47563">
    <property type="entry name" value="PROTEIN FMP25, MITOCHONDRIAL"/>
    <property type="match status" value="1"/>
</dbReference>
<name>A0A1V6TSZ0_9EURO</name>
<dbReference type="Pfam" id="PF13540">
    <property type="entry name" value="RCC1_2"/>
    <property type="match status" value="1"/>
</dbReference>
<dbReference type="InterPro" id="IPR000408">
    <property type="entry name" value="Reg_chr_condens"/>
</dbReference>
<reference evidence="3" key="1">
    <citation type="journal article" date="2017" name="Nat. Microbiol.">
        <title>Global analysis of biosynthetic gene clusters reveals vast potential of secondary metabolite production in Penicillium species.</title>
        <authorList>
            <person name="Nielsen J.C."/>
            <person name="Grijseels S."/>
            <person name="Prigent S."/>
            <person name="Ji B."/>
            <person name="Dainat J."/>
            <person name="Nielsen K.F."/>
            <person name="Frisvad J.C."/>
            <person name="Workman M."/>
            <person name="Nielsen J."/>
        </authorList>
    </citation>
    <scope>NUCLEOTIDE SEQUENCE [LARGE SCALE GENOMIC DNA]</scope>
    <source>
        <strain evidence="3">IBT 24891</strain>
    </source>
</reference>
<proteinExistence type="predicted"/>
<dbReference type="SUPFAM" id="SSF50985">
    <property type="entry name" value="RCC1/BLIP-II"/>
    <property type="match status" value="1"/>
</dbReference>
<evidence type="ECO:0000313" key="2">
    <source>
        <dbReference type="EMBL" id="OQE28663.1"/>
    </source>
</evidence>
<gene>
    <name evidence="2" type="ORF">PENSTE_c003G01783</name>
</gene>
<dbReference type="InterPro" id="IPR053245">
    <property type="entry name" value="MitoProcess-Associated"/>
</dbReference>
<dbReference type="EMBL" id="MLKD01000003">
    <property type="protein sequence ID" value="OQE28663.1"/>
    <property type="molecule type" value="Genomic_DNA"/>
</dbReference>
<evidence type="ECO:0000256" key="1">
    <source>
        <dbReference type="PROSITE-ProRule" id="PRU00235"/>
    </source>
</evidence>
<evidence type="ECO:0000313" key="3">
    <source>
        <dbReference type="Proteomes" id="UP000191285"/>
    </source>
</evidence>
<dbReference type="InterPro" id="IPR009091">
    <property type="entry name" value="RCC1/BLIP-II"/>
</dbReference>
<dbReference type="GO" id="GO:0034551">
    <property type="term" value="P:mitochondrial respiratory chain complex III assembly"/>
    <property type="evidence" value="ECO:0007669"/>
    <property type="project" value="TreeGrafter"/>
</dbReference>
<organism evidence="2 3">
    <name type="scientific">Penicillium steckii</name>
    <dbReference type="NCBI Taxonomy" id="303698"/>
    <lineage>
        <taxon>Eukaryota</taxon>
        <taxon>Fungi</taxon>
        <taxon>Dikarya</taxon>
        <taxon>Ascomycota</taxon>
        <taxon>Pezizomycotina</taxon>
        <taxon>Eurotiomycetes</taxon>
        <taxon>Eurotiomycetidae</taxon>
        <taxon>Eurotiales</taxon>
        <taxon>Aspergillaceae</taxon>
        <taxon>Penicillium</taxon>
    </lineage>
</organism>
<dbReference type="OrthoDB" id="10256179at2759"/>